<evidence type="ECO:0000313" key="3">
    <source>
        <dbReference type="Proteomes" id="UP001176941"/>
    </source>
</evidence>
<feature type="compositionally biased region" description="Gly residues" evidence="1">
    <location>
        <begin position="110"/>
        <end position="119"/>
    </location>
</feature>
<feature type="compositionally biased region" description="Basic and acidic residues" evidence="1">
    <location>
        <begin position="31"/>
        <end position="40"/>
    </location>
</feature>
<feature type="region of interest" description="Disordered" evidence="1">
    <location>
        <begin position="1"/>
        <end position="301"/>
    </location>
</feature>
<gene>
    <name evidence="2" type="ORF">MRATA1EN1_LOCUS21342</name>
</gene>
<keyword evidence="3" id="KW-1185">Reference proteome</keyword>
<feature type="compositionally biased region" description="Low complexity" evidence="1">
    <location>
        <begin position="41"/>
        <end position="73"/>
    </location>
</feature>
<name>A0ABN8ZEP6_RANTA</name>
<accession>A0ABN8ZEP6</accession>
<sequence>MRAGWAPLTSSVIPPSSPGRSQADPGQILTHETRRARDAPARLPLPLRPSALGPGSSLFSRPLGLLARPRGPLAPCPRRRRWGLAGVRGARRAPSLHLHRDRGAHARAAEGGGRAGRGPEGPAPPRRRWGSGIGARGPAGLRAAWASDPALTASPRRQPVRPRSQRPEAEEEEQEDEALRGPAARPQVRALTGGTRGSAGPWREAPGRQSHGAPVPGRDPGRDPRPHARSSPAGLAEARLLRRPPGAPAPPPAGRGAAPECAIGRARGRRLLPPSRSHGDPRQPMQWTLGPCGTPGAATAPAPLHYKYFSKMRRSSLRAPRPPAASAPRS</sequence>
<evidence type="ECO:0000256" key="1">
    <source>
        <dbReference type="SAM" id="MobiDB-lite"/>
    </source>
</evidence>
<protein>
    <submittedName>
        <fullName evidence="2">Uncharacterized protein</fullName>
    </submittedName>
</protein>
<reference evidence="2" key="1">
    <citation type="submission" date="2023-04" db="EMBL/GenBank/DDBJ databases">
        <authorList>
            <consortium name="ELIXIR-Norway"/>
        </authorList>
    </citation>
    <scope>NUCLEOTIDE SEQUENCE [LARGE SCALE GENOMIC DNA]</scope>
</reference>
<organism evidence="2 3">
    <name type="scientific">Rangifer tarandus platyrhynchus</name>
    <name type="common">Svalbard reindeer</name>
    <dbReference type="NCBI Taxonomy" id="3082113"/>
    <lineage>
        <taxon>Eukaryota</taxon>
        <taxon>Metazoa</taxon>
        <taxon>Chordata</taxon>
        <taxon>Craniata</taxon>
        <taxon>Vertebrata</taxon>
        <taxon>Euteleostomi</taxon>
        <taxon>Mammalia</taxon>
        <taxon>Eutheria</taxon>
        <taxon>Laurasiatheria</taxon>
        <taxon>Artiodactyla</taxon>
        <taxon>Ruminantia</taxon>
        <taxon>Pecora</taxon>
        <taxon>Cervidae</taxon>
        <taxon>Odocoileinae</taxon>
        <taxon>Rangifer</taxon>
    </lineage>
</organism>
<dbReference type="Proteomes" id="UP001176941">
    <property type="component" value="Chromosome 32"/>
</dbReference>
<feature type="compositionally biased region" description="Polar residues" evidence="1">
    <location>
        <begin position="8"/>
        <end position="20"/>
    </location>
</feature>
<proteinExistence type="predicted"/>
<evidence type="ECO:0000313" key="2">
    <source>
        <dbReference type="EMBL" id="CAI9172380.1"/>
    </source>
</evidence>
<feature type="compositionally biased region" description="Low complexity" evidence="1">
    <location>
        <begin position="288"/>
        <end position="301"/>
    </location>
</feature>
<dbReference type="EMBL" id="OX459968">
    <property type="protein sequence ID" value="CAI9172380.1"/>
    <property type="molecule type" value="Genomic_DNA"/>
</dbReference>